<dbReference type="PROSITE" id="PS01218">
    <property type="entry name" value="TATC"/>
    <property type="match status" value="1"/>
</dbReference>
<feature type="transmembrane region" description="Helical" evidence="5">
    <location>
        <begin position="197"/>
        <end position="214"/>
    </location>
</feature>
<dbReference type="Proteomes" id="UP000092952">
    <property type="component" value="Chromosome"/>
</dbReference>
<evidence type="ECO:0000256" key="3">
    <source>
        <dbReference type="ARBA" id="ARBA00022989"/>
    </source>
</evidence>
<dbReference type="EMBL" id="CP014671">
    <property type="protein sequence ID" value="ANX03493.1"/>
    <property type="molecule type" value="Genomic_DNA"/>
</dbReference>
<keyword evidence="3 5" id="KW-1133">Transmembrane helix</keyword>
<evidence type="ECO:0000256" key="4">
    <source>
        <dbReference type="ARBA" id="ARBA00023136"/>
    </source>
</evidence>
<feature type="transmembrane region" description="Helical" evidence="5">
    <location>
        <begin position="21"/>
        <end position="40"/>
    </location>
</feature>
<dbReference type="InterPro" id="IPR002033">
    <property type="entry name" value="TatC"/>
</dbReference>
<dbReference type="STRING" id="1810504.PG2T_04335"/>
<organism evidence="6 7">
    <name type="scientific">Immundisolibacter cernigliae</name>
    <dbReference type="NCBI Taxonomy" id="1810504"/>
    <lineage>
        <taxon>Bacteria</taxon>
        <taxon>Pseudomonadati</taxon>
        <taxon>Pseudomonadota</taxon>
        <taxon>Gammaproteobacteria</taxon>
        <taxon>Immundisolibacterales</taxon>
        <taxon>Immundisolibacteraceae</taxon>
        <taxon>Immundisolibacter</taxon>
    </lineage>
</organism>
<keyword evidence="2 5" id="KW-0812">Transmembrane</keyword>
<comment type="similarity">
    <text evidence="5">Belongs to the TatC family.</text>
</comment>
<reference evidence="7" key="1">
    <citation type="submission" date="2016-03" db="EMBL/GenBank/DDBJ databases">
        <title>Complete genome sequence of Solimmundus cernigliae, representing a novel lineage of polycyclic aromatic hydrocarbon degraders within the Gammaproteobacteria.</title>
        <authorList>
            <person name="Singleton D.R."/>
            <person name="Dickey A.N."/>
            <person name="Scholl E.H."/>
            <person name="Wright F.A."/>
            <person name="Aitken M.D."/>
        </authorList>
    </citation>
    <scope>NUCLEOTIDE SEQUENCE [LARGE SCALE GENOMIC DNA]</scope>
    <source>
        <strain evidence="7">TR3.2</strain>
    </source>
</reference>
<dbReference type="KEGG" id="gbi:PG2T_04335"/>
<evidence type="ECO:0000313" key="6">
    <source>
        <dbReference type="EMBL" id="ANX03493.1"/>
    </source>
</evidence>
<dbReference type="GO" id="GO:0043953">
    <property type="term" value="P:protein transport by the Tat complex"/>
    <property type="evidence" value="ECO:0007669"/>
    <property type="project" value="UniProtKB-UniRule"/>
</dbReference>
<dbReference type="PANTHER" id="PTHR30371:SF0">
    <property type="entry name" value="SEC-INDEPENDENT PROTEIN TRANSLOCASE PROTEIN TATC, CHLOROPLASTIC-RELATED"/>
    <property type="match status" value="1"/>
</dbReference>
<proteinExistence type="inferred from homology"/>
<feature type="transmembrane region" description="Helical" evidence="5">
    <location>
        <begin position="220"/>
        <end position="239"/>
    </location>
</feature>
<comment type="subunit">
    <text evidence="5">The Tat system comprises two distinct complexes: a TatABC complex, containing multiple copies of TatA, TatB and TatC subunits, and a separate TatA complex, containing only TatA subunits. Substrates initially bind to the TatABC complex, which probably triggers association of the separate TatA complex to form the active translocon.</text>
</comment>
<dbReference type="PRINTS" id="PR01840">
    <property type="entry name" value="TATCFAMILY"/>
</dbReference>
<keyword evidence="5" id="KW-1003">Cell membrane</keyword>
<dbReference type="GO" id="GO:0033281">
    <property type="term" value="C:TAT protein transport complex"/>
    <property type="evidence" value="ECO:0007669"/>
    <property type="project" value="UniProtKB-UniRule"/>
</dbReference>
<dbReference type="HAMAP" id="MF_00902">
    <property type="entry name" value="TatC"/>
    <property type="match status" value="1"/>
</dbReference>
<keyword evidence="5" id="KW-0653">Protein transport</keyword>
<evidence type="ECO:0000256" key="2">
    <source>
        <dbReference type="ARBA" id="ARBA00022692"/>
    </source>
</evidence>
<keyword evidence="4 5" id="KW-0472">Membrane</keyword>
<name>A0A1B1YRV4_9GAMM</name>
<dbReference type="InterPro" id="IPR019820">
    <property type="entry name" value="Sec-indep_translocase_CS"/>
</dbReference>
<dbReference type="GO" id="GO:0009977">
    <property type="term" value="F:proton motive force dependent protein transmembrane transporter activity"/>
    <property type="evidence" value="ECO:0007669"/>
    <property type="project" value="TreeGrafter"/>
</dbReference>
<evidence type="ECO:0000256" key="1">
    <source>
        <dbReference type="ARBA" id="ARBA00004141"/>
    </source>
</evidence>
<feature type="transmembrane region" description="Helical" evidence="5">
    <location>
        <begin position="159"/>
        <end position="185"/>
    </location>
</feature>
<sequence length="252" mass="27373">MSAEQAPTQSLMSHLLELRTRLLRSVAAVVVLMAALMPFSNRLYSVLAQPLMQRLPEGASMIATGVAAPFLAPFKFAMMLAVYLAMPFVFYQVWAFVAPGLYQRERTLALPMLISSVLLFYLGMAFAYFLVFPIIFGFFASAAPVGVLVMTDVSSYLDFALTLFLAFGVAFEVPVVVVLLVLLGFVDIAALRKGRPYVIVGAFVIGMVLTPPDMFSQTLLAVPICLLFEAGLLVASLLGRRAARRDAASAVE</sequence>
<dbReference type="FunCoup" id="A0A1B1YRV4">
    <property type="interactions" value="511"/>
</dbReference>
<comment type="subcellular location">
    <subcellularLocation>
        <location evidence="5">Cell membrane</location>
        <topology evidence="5">Multi-pass membrane protein</topology>
    </subcellularLocation>
    <subcellularLocation>
        <location evidence="1">Membrane</location>
        <topology evidence="1">Multi-pass membrane protein</topology>
    </subcellularLocation>
</comment>
<feature type="transmembrane region" description="Helical" evidence="5">
    <location>
        <begin position="76"/>
        <end position="97"/>
    </location>
</feature>
<comment type="function">
    <text evidence="5">Part of the twin-arginine translocation (Tat) system that transports large folded proteins containing a characteristic twin-arginine motif in their signal peptide across membranes. Together with TatB, TatC is part of a receptor directly interacting with Tat signal peptides.</text>
</comment>
<keyword evidence="7" id="KW-1185">Reference proteome</keyword>
<dbReference type="InParanoid" id="A0A1B1YRV4"/>
<evidence type="ECO:0000256" key="5">
    <source>
        <dbReference type="HAMAP-Rule" id="MF_00902"/>
    </source>
</evidence>
<feature type="transmembrane region" description="Helical" evidence="5">
    <location>
        <begin position="118"/>
        <end position="139"/>
    </location>
</feature>
<dbReference type="AlphaFoldDB" id="A0A1B1YRV4"/>
<accession>A0A1B1YRV4</accession>
<keyword evidence="5" id="KW-0811">Translocation</keyword>
<dbReference type="GO" id="GO:0065002">
    <property type="term" value="P:intracellular protein transmembrane transport"/>
    <property type="evidence" value="ECO:0007669"/>
    <property type="project" value="TreeGrafter"/>
</dbReference>
<dbReference type="Pfam" id="PF00902">
    <property type="entry name" value="TatC"/>
    <property type="match status" value="1"/>
</dbReference>
<protein>
    <recommendedName>
        <fullName evidence="5">Sec-independent protein translocase protein TatC</fullName>
    </recommendedName>
</protein>
<dbReference type="PANTHER" id="PTHR30371">
    <property type="entry name" value="SEC-INDEPENDENT PROTEIN TRANSLOCASE PROTEIN TATC"/>
    <property type="match status" value="1"/>
</dbReference>
<dbReference type="OrthoDB" id="9777044at2"/>
<dbReference type="NCBIfam" id="TIGR00945">
    <property type="entry name" value="tatC"/>
    <property type="match status" value="1"/>
</dbReference>
<keyword evidence="5" id="KW-0813">Transport</keyword>
<evidence type="ECO:0000313" key="7">
    <source>
        <dbReference type="Proteomes" id="UP000092952"/>
    </source>
</evidence>
<gene>
    <name evidence="5" type="primary">tatC</name>
    <name evidence="6" type="ORF">PG2T_04335</name>
</gene>